<accession>A0AAD9MVQ8</accession>
<evidence type="ECO:0000313" key="2">
    <source>
        <dbReference type="EMBL" id="KAK2145898.1"/>
    </source>
</evidence>
<dbReference type="AlphaFoldDB" id="A0AAD9MVQ8"/>
<name>A0AAD9MVQ8_9ANNE</name>
<dbReference type="EMBL" id="JAODUP010000648">
    <property type="protein sequence ID" value="KAK2145898.1"/>
    <property type="molecule type" value="Genomic_DNA"/>
</dbReference>
<dbReference type="InterPro" id="IPR029152">
    <property type="entry name" value="LKAAEAR1"/>
</dbReference>
<sequence length="136" mass="15904">MNDQQKVDEENVDSEPKEKFVPKNWEFFKKDERTLKKLAPQQRSKYLAYEEPGKEILEAKTNAAKRLAEQKKQQTKNTTGTEESEDQVNQAKLIGQLKAAEARNRIRIMRLRYEANRRARVEALLDDNQGLLTIRS</sequence>
<organism evidence="2 3">
    <name type="scientific">Paralvinella palmiformis</name>
    <dbReference type="NCBI Taxonomy" id="53620"/>
    <lineage>
        <taxon>Eukaryota</taxon>
        <taxon>Metazoa</taxon>
        <taxon>Spiralia</taxon>
        <taxon>Lophotrochozoa</taxon>
        <taxon>Annelida</taxon>
        <taxon>Polychaeta</taxon>
        <taxon>Sedentaria</taxon>
        <taxon>Canalipalpata</taxon>
        <taxon>Terebellida</taxon>
        <taxon>Terebelliformia</taxon>
        <taxon>Alvinellidae</taxon>
        <taxon>Paralvinella</taxon>
    </lineage>
</organism>
<evidence type="ECO:0000313" key="3">
    <source>
        <dbReference type="Proteomes" id="UP001208570"/>
    </source>
</evidence>
<dbReference type="Proteomes" id="UP001208570">
    <property type="component" value="Unassembled WGS sequence"/>
</dbReference>
<comment type="caution">
    <text evidence="2">The sequence shown here is derived from an EMBL/GenBank/DDBJ whole genome shotgun (WGS) entry which is preliminary data.</text>
</comment>
<reference evidence="2" key="1">
    <citation type="journal article" date="2023" name="Mol. Biol. Evol.">
        <title>Third-Generation Sequencing Reveals the Adaptive Role of the Epigenome in Three Deep-Sea Polychaetes.</title>
        <authorList>
            <person name="Perez M."/>
            <person name="Aroh O."/>
            <person name="Sun Y."/>
            <person name="Lan Y."/>
            <person name="Juniper S.K."/>
            <person name="Young C.R."/>
            <person name="Angers B."/>
            <person name="Qian P.Y."/>
        </authorList>
    </citation>
    <scope>NUCLEOTIDE SEQUENCE</scope>
    <source>
        <strain evidence="2">P08H-3</strain>
    </source>
</reference>
<gene>
    <name evidence="2" type="ORF">LSH36_648g00041</name>
</gene>
<evidence type="ECO:0000256" key="1">
    <source>
        <dbReference type="SAM" id="MobiDB-lite"/>
    </source>
</evidence>
<proteinExistence type="predicted"/>
<dbReference type="Pfam" id="PF15478">
    <property type="entry name" value="LKAAEAR"/>
    <property type="match status" value="1"/>
</dbReference>
<dbReference type="PANTHER" id="PTHR35665:SF1">
    <property type="entry name" value="PROTEIN LKAAEAR1"/>
    <property type="match status" value="1"/>
</dbReference>
<protein>
    <submittedName>
        <fullName evidence="2">Uncharacterized protein</fullName>
    </submittedName>
</protein>
<keyword evidence="3" id="KW-1185">Reference proteome</keyword>
<dbReference type="PANTHER" id="PTHR35665">
    <property type="entry name" value="PROTEIN LKAAEAR1"/>
    <property type="match status" value="1"/>
</dbReference>
<feature type="region of interest" description="Disordered" evidence="1">
    <location>
        <begin position="67"/>
        <end position="87"/>
    </location>
</feature>